<keyword evidence="2" id="KW-1185">Reference proteome</keyword>
<dbReference type="EMBL" id="MZ475896">
    <property type="protein sequence ID" value="QYW04963.1"/>
    <property type="molecule type" value="Genomic_DNA"/>
</dbReference>
<proteinExistence type="predicted"/>
<organism evidence="1 2">
    <name type="scientific">Erwinia phage pEa_SNUABM_7</name>
    <dbReference type="NCBI Taxonomy" id="2866695"/>
    <lineage>
        <taxon>Viruses</taxon>
        <taxon>Duplodnaviria</taxon>
        <taxon>Heunggongvirae</taxon>
        <taxon>Uroviricota</taxon>
        <taxon>Caudoviricetes</taxon>
        <taxon>Snuvirus</taxon>
        <taxon>Snuvirus SNUABM7</taxon>
    </lineage>
</organism>
<evidence type="ECO:0000313" key="2">
    <source>
        <dbReference type="Proteomes" id="UP000827609"/>
    </source>
</evidence>
<dbReference type="Proteomes" id="UP000827609">
    <property type="component" value="Segment"/>
</dbReference>
<reference evidence="1" key="1">
    <citation type="submission" date="2021-06" db="EMBL/GenBank/DDBJ databases">
        <title>Complete genome sequence of Erwinia phage pEa_SNUABM_7.</title>
        <authorList>
            <person name="Kim S.G."/>
            <person name="Park S.C."/>
        </authorList>
    </citation>
    <scope>NUCLEOTIDE SEQUENCE</scope>
</reference>
<evidence type="ECO:0000313" key="1">
    <source>
        <dbReference type="EMBL" id="QYW04963.1"/>
    </source>
</evidence>
<accession>A0AAE8BP86</accession>
<sequence length="185" mass="21060">MTSRKNEVKLTDAEIAAGARQILEMLVSMRLSAHHQDVGYETLYTDSLGETQGGWYVAFDSMSRTRLKESKAVSWRNVGMVSGDSLEDVLTTLRTLRRDMSNRVHAPTPEERERVLNLRDSNIRNALTKFHKGESLSDGELNLSIKHFQSLENALRVDELLQLAAPYITQNLNVLLGYKEARRRK</sequence>
<protein>
    <submittedName>
        <fullName evidence="1">Uncharacterized protein</fullName>
    </submittedName>
</protein>
<gene>
    <name evidence="1" type="ORF">pEaSNUABM7_00295</name>
</gene>
<name>A0AAE8BP86_9CAUD</name>